<organism evidence="2 3">
    <name type="scientific">Rouxiella chamberiensis</name>
    <dbReference type="NCBI Taxonomy" id="1513468"/>
    <lineage>
        <taxon>Bacteria</taxon>
        <taxon>Pseudomonadati</taxon>
        <taxon>Pseudomonadota</taxon>
        <taxon>Gammaproteobacteria</taxon>
        <taxon>Enterobacterales</taxon>
        <taxon>Yersiniaceae</taxon>
        <taxon>Rouxiella</taxon>
    </lineage>
</organism>
<protein>
    <submittedName>
        <fullName evidence="2">Helix-turn-helix domain-containing protein</fullName>
    </submittedName>
</protein>
<proteinExistence type="predicted"/>
<dbReference type="EMBL" id="CP114058">
    <property type="protein sequence ID" value="WAT02930.1"/>
    <property type="molecule type" value="Genomic_DNA"/>
</dbReference>
<dbReference type="Gene3D" id="1.10.10.10">
    <property type="entry name" value="Winged helix-like DNA-binding domain superfamily/Winged helix DNA-binding domain"/>
    <property type="match status" value="1"/>
</dbReference>
<evidence type="ECO:0000313" key="3">
    <source>
        <dbReference type="Proteomes" id="UP001164712"/>
    </source>
</evidence>
<reference evidence="2" key="1">
    <citation type="submission" date="2022-12" db="EMBL/GenBank/DDBJ databases">
        <title>Complete genome sequence of an Australian strain of Rouxiella badensis DAR84756 and resolution of the R. badensis DSM100043 and R. chamberiensis DSM28324 genomes.</title>
        <authorList>
            <person name="Paul S."/>
            <person name="Anderson P.J."/>
            <person name="Maynard G."/>
            <person name="Dyall-Smith M."/>
            <person name="Kudinha T."/>
        </authorList>
    </citation>
    <scope>NUCLEOTIDE SEQUENCE</scope>
    <source>
        <strain evidence="2">DSM 28324</strain>
    </source>
</reference>
<keyword evidence="3" id="KW-1185">Reference proteome</keyword>
<dbReference type="Pfam" id="PF13730">
    <property type="entry name" value="HTH_36"/>
    <property type="match status" value="1"/>
</dbReference>
<sequence length="247" mass="26318">MAIKVGSPLRKLVLMKLADNANDRGECWPSYQHVADQCECSKSAVKTHISALVALGLIAKENRLGVNNGKGNTSNLYYLTLNAVSTGSSETPAPGSAADPAVSMAYSAESSNATPPVSAGGTRSSHFQDPVKDPVMGKPAKSVATRATTLPEAFVPVEKHRVLAAELHVDLAAEFAIFCDHHRAKGSTFKDWHAALNTWLRNAAKFNGRKSPATPARVLARASADIPTGFNRHLPLLPQEGEDDELI</sequence>
<accession>A0ABY7HU36</accession>
<evidence type="ECO:0000313" key="2">
    <source>
        <dbReference type="EMBL" id="WAT02930.1"/>
    </source>
</evidence>
<evidence type="ECO:0000256" key="1">
    <source>
        <dbReference type="SAM" id="MobiDB-lite"/>
    </source>
</evidence>
<feature type="compositionally biased region" description="Polar residues" evidence="1">
    <location>
        <begin position="108"/>
        <end position="127"/>
    </location>
</feature>
<dbReference type="InterPro" id="IPR036388">
    <property type="entry name" value="WH-like_DNA-bd_sf"/>
</dbReference>
<feature type="region of interest" description="Disordered" evidence="1">
    <location>
        <begin position="108"/>
        <end position="138"/>
    </location>
</feature>
<dbReference type="RefSeq" id="WP_052673366.1">
    <property type="nucleotide sequence ID" value="NZ_CP114058.1"/>
</dbReference>
<name>A0ABY7HU36_9GAMM</name>
<dbReference type="Proteomes" id="UP001164712">
    <property type="component" value="Chromosome"/>
</dbReference>
<gene>
    <name evidence="2" type="ORF">O1V66_10770</name>
</gene>